<dbReference type="SUPFAM" id="SSF53383">
    <property type="entry name" value="PLP-dependent transferases"/>
    <property type="match status" value="1"/>
</dbReference>
<gene>
    <name evidence="1" type="ORF">RFH988_LOCUS2749</name>
    <name evidence="2" type="ORF">SEV965_LOCUS4390</name>
</gene>
<accession>A0A813XUC3</accession>
<dbReference type="Gene3D" id="3.40.640.10">
    <property type="entry name" value="Type I PLP-dependent aspartate aminotransferase-like (Major domain)"/>
    <property type="match status" value="1"/>
</dbReference>
<dbReference type="OrthoDB" id="5955158at2759"/>
<comment type="caution">
    <text evidence="2">The sequence shown here is derived from an EMBL/GenBank/DDBJ whole genome shotgun (WGS) entry which is preliminary data.</text>
</comment>
<dbReference type="Pfam" id="PF01041">
    <property type="entry name" value="DegT_DnrJ_EryC1"/>
    <property type="match status" value="1"/>
</dbReference>
<evidence type="ECO:0000313" key="2">
    <source>
        <dbReference type="EMBL" id="CAF0876467.1"/>
    </source>
</evidence>
<dbReference type="EMBL" id="CAJNOU010000124">
    <property type="protein sequence ID" value="CAF0876467.1"/>
    <property type="molecule type" value="Genomic_DNA"/>
</dbReference>
<dbReference type="Proteomes" id="UP000663882">
    <property type="component" value="Unassembled WGS sequence"/>
</dbReference>
<dbReference type="EMBL" id="CAJNOO010000061">
    <property type="protein sequence ID" value="CAF0778329.1"/>
    <property type="molecule type" value="Genomic_DNA"/>
</dbReference>
<evidence type="ECO:0000313" key="1">
    <source>
        <dbReference type="EMBL" id="CAF0778329.1"/>
    </source>
</evidence>
<dbReference type="Proteomes" id="UP000663889">
    <property type="component" value="Unassembled WGS sequence"/>
</dbReference>
<proteinExistence type="predicted"/>
<name>A0A813XUC3_9BILA</name>
<dbReference type="InterPro" id="IPR000653">
    <property type="entry name" value="DegT/StrS_aminotransferase"/>
</dbReference>
<dbReference type="PANTHER" id="PTHR30244">
    <property type="entry name" value="TRANSAMINASE"/>
    <property type="match status" value="1"/>
</dbReference>
<protein>
    <submittedName>
        <fullName evidence="2">Uncharacterized protein</fullName>
    </submittedName>
</protein>
<organism evidence="2 3">
    <name type="scientific">Rotaria sordida</name>
    <dbReference type="NCBI Taxonomy" id="392033"/>
    <lineage>
        <taxon>Eukaryota</taxon>
        <taxon>Metazoa</taxon>
        <taxon>Spiralia</taxon>
        <taxon>Gnathifera</taxon>
        <taxon>Rotifera</taxon>
        <taxon>Eurotatoria</taxon>
        <taxon>Bdelloidea</taxon>
        <taxon>Philodinida</taxon>
        <taxon>Philodinidae</taxon>
        <taxon>Rotaria</taxon>
    </lineage>
</organism>
<reference evidence="2" key="1">
    <citation type="submission" date="2021-02" db="EMBL/GenBank/DDBJ databases">
        <authorList>
            <person name="Nowell W R."/>
        </authorList>
    </citation>
    <scope>NUCLEOTIDE SEQUENCE</scope>
</reference>
<dbReference type="AlphaFoldDB" id="A0A813XUC3"/>
<evidence type="ECO:0000313" key="3">
    <source>
        <dbReference type="Proteomes" id="UP000663889"/>
    </source>
</evidence>
<dbReference type="GO" id="GO:0030170">
    <property type="term" value="F:pyridoxal phosphate binding"/>
    <property type="evidence" value="ECO:0007669"/>
    <property type="project" value="TreeGrafter"/>
</dbReference>
<dbReference type="GO" id="GO:0000271">
    <property type="term" value="P:polysaccharide biosynthetic process"/>
    <property type="evidence" value="ECO:0007669"/>
    <property type="project" value="TreeGrafter"/>
</dbReference>
<dbReference type="GO" id="GO:0008483">
    <property type="term" value="F:transaminase activity"/>
    <property type="evidence" value="ECO:0007669"/>
    <property type="project" value="TreeGrafter"/>
</dbReference>
<dbReference type="InterPro" id="IPR015424">
    <property type="entry name" value="PyrdxlP-dep_Trfase"/>
</dbReference>
<dbReference type="InterPro" id="IPR015421">
    <property type="entry name" value="PyrdxlP-dep_Trfase_major"/>
</dbReference>
<dbReference type="PANTHER" id="PTHR30244:SF34">
    <property type="entry name" value="DTDP-4-AMINO-4,6-DIDEOXYGALACTOSE TRANSAMINASE"/>
    <property type="match status" value="1"/>
</dbReference>
<sequence>MTSYLDSYKSIFLDIKLRDFWTIFSLIRNEKRLSSYEILTNNLVQYWSKNNHDTNHYYLPVLCVRTGFDLFLRANQFPAQSEIIMSAINIPSMITIVQYHQLNVIPCDINLDTLEMNINHVKRLITSKTVAIVYAHIYGRCADVSELVNLAYEKQIYFIEDCAENELTKHDLSKDKVSTYTQRIRFNTIFPNYHDRFQLRIPSRTTTQIVIPSSTTNNESITIACKDINLSRIHFKEKEECTPSDAQLNTSK</sequence>